<keyword evidence="1" id="KW-1133">Transmembrane helix</keyword>
<sequence>MGPIRRGLTLSLSAVVVWPQMAMAAVCDKERPDWDGAAFTSLDELIYLLQTPIILLMILTTALAVRFRSEWGGLVVVVGWSAICYILLGDDIKQQAMIEGCVGSPALFIAVVTILCIGVVLYTAPLPRRSK</sequence>
<dbReference type="KEGG" id="yrh:AABB31_09760"/>
<name>A0AAN0MCG4_9RHOB</name>
<reference evidence="2 3" key="2">
    <citation type="submission" date="2024-08" db="EMBL/GenBank/DDBJ databases">
        <title>Phylogenomic analyses of a clade within the roseobacter group suggest taxonomic reassignments of species of the genera Aestuariivita, Citreicella, Loktanella, Nautella, Pelagibaca, Ruegeria, Thalassobius, Thiobacimonas and Tropicibacter, and the proposal o.</title>
        <authorList>
            <person name="Jeon C.O."/>
        </authorList>
    </citation>
    <scope>NUCLEOTIDE SEQUENCE [LARGE SCALE GENOMIC DNA]</scope>
    <source>
        <strain evidence="2 3">SS1-5</strain>
    </source>
</reference>
<feature type="transmembrane region" description="Helical" evidence="1">
    <location>
        <begin position="108"/>
        <end position="126"/>
    </location>
</feature>
<reference evidence="3" key="1">
    <citation type="submission" date="2024-04" db="EMBL/GenBank/DDBJ databases">
        <title>Phylogenomic analyses of a clade within the roseobacter group suggest taxonomic reassignments of species of the genera Aestuariivita, Citreicella, Loktanella, Nautella, Pelagibaca, Ruegeria, Thalassobius, Thiobacimonas and Tropicibacter, and the proposal o.</title>
        <authorList>
            <person name="Jeon C.O."/>
        </authorList>
    </citation>
    <scope>NUCLEOTIDE SEQUENCE [LARGE SCALE GENOMIC DNA]</scope>
    <source>
        <strain evidence="3">SS1-5</strain>
    </source>
</reference>
<organism evidence="2 3">
    <name type="scientific">Yoonia rhodophyticola</name>
    <dbReference type="NCBI Taxonomy" id="3137370"/>
    <lineage>
        <taxon>Bacteria</taxon>
        <taxon>Pseudomonadati</taxon>
        <taxon>Pseudomonadota</taxon>
        <taxon>Alphaproteobacteria</taxon>
        <taxon>Rhodobacterales</taxon>
        <taxon>Paracoccaceae</taxon>
        <taxon>Yoonia</taxon>
    </lineage>
</organism>
<gene>
    <name evidence="2" type="ORF">AABB31_09760</name>
</gene>
<feature type="transmembrane region" description="Helical" evidence="1">
    <location>
        <begin position="72"/>
        <end position="88"/>
    </location>
</feature>
<feature type="transmembrane region" description="Helical" evidence="1">
    <location>
        <begin position="48"/>
        <end position="65"/>
    </location>
</feature>
<keyword evidence="1" id="KW-0472">Membrane</keyword>
<dbReference type="EMBL" id="CP151767">
    <property type="protein sequence ID" value="WZU69111.1"/>
    <property type="molecule type" value="Genomic_DNA"/>
</dbReference>
<evidence type="ECO:0000256" key="1">
    <source>
        <dbReference type="SAM" id="Phobius"/>
    </source>
</evidence>
<proteinExistence type="predicted"/>
<evidence type="ECO:0000313" key="2">
    <source>
        <dbReference type="EMBL" id="WZU69111.1"/>
    </source>
</evidence>
<protein>
    <submittedName>
        <fullName evidence="2">Uncharacterized protein</fullName>
    </submittedName>
</protein>
<keyword evidence="3" id="KW-1185">Reference proteome</keyword>
<dbReference type="RefSeq" id="WP_342078404.1">
    <property type="nucleotide sequence ID" value="NZ_CP151767.2"/>
</dbReference>
<keyword evidence="1" id="KW-0812">Transmembrane</keyword>
<dbReference type="AlphaFoldDB" id="A0AAN0MCG4"/>
<accession>A0AAN0MCG4</accession>
<dbReference type="Proteomes" id="UP001470809">
    <property type="component" value="Chromosome"/>
</dbReference>
<evidence type="ECO:0000313" key="3">
    <source>
        <dbReference type="Proteomes" id="UP001470809"/>
    </source>
</evidence>